<evidence type="ECO:0000313" key="2">
    <source>
        <dbReference type="EMBL" id="MFF4772553.1"/>
    </source>
</evidence>
<protein>
    <submittedName>
        <fullName evidence="2">Type I-C CRISPR-associated protein Cas7/Csd2</fullName>
    </submittedName>
</protein>
<evidence type="ECO:0000313" key="3">
    <source>
        <dbReference type="Proteomes" id="UP001602119"/>
    </source>
</evidence>
<dbReference type="NCBIfam" id="TIGR01595">
    <property type="entry name" value="cas_CT1132"/>
    <property type="match status" value="1"/>
</dbReference>
<reference evidence="2 3" key="1">
    <citation type="submission" date="2024-10" db="EMBL/GenBank/DDBJ databases">
        <title>The Natural Products Discovery Center: Release of the First 8490 Sequenced Strains for Exploring Actinobacteria Biosynthetic Diversity.</title>
        <authorList>
            <person name="Kalkreuter E."/>
            <person name="Kautsar S.A."/>
            <person name="Yang D."/>
            <person name="Bader C.D."/>
            <person name="Teijaro C.N."/>
            <person name="Fluegel L."/>
            <person name="Davis C.M."/>
            <person name="Simpson J.R."/>
            <person name="Lauterbach L."/>
            <person name="Steele A.D."/>
            <person name="Gui C."/>
            <person name="Meng S."/>
            <person name="Li G."/>
            <person name="Viehrig K."/>
            <person name="Ye F."/>
            <person name="Su P."/>
            <person name="Kiefer A.F."/>
            <person name="Nichols A."/>
            <person name="Cepeda A.J."/>
            <person name="Yan W."/>
            <person name="Fan B."/>
            <person name="Jiang Y."/>
            <person name="Adhikari A."/>
            <person name="Zheng C.-J."/>
            <person name="Schuster L."/>
            <person name="Cowan T.M."/>
            <person name="Smanski M.J."/>
            <person name="Chevrette M.G."/>
            <person name="De Carvalho L.P.S."/>
            <person name="Shen B."/>
        </authorList>
    </citation>
    <scope>NUCLEOTIDE SEQUENCE [LARGE SCALE GENOMIC DNA]</scope>
    <source>
        <strain evidence="2 3">NPDC001281</strain>
    </source>
</reference>
<comment type="caution">
    <text evidence="2">The sequence shown here is derived from an EMBL/GenBank/DDBJ whole genome shotgun (WGS) entry which is preliminary data.</text>
</comment>
<dbReference type="Pfam" id="PF05107">
    <property type="entry name" value="Cas_Cas7"/>
    <property type="match status" value="1"/>
</dbReference>
<proteinExistence type="predicted"/>
<feature type="region of interest" description="Disordered" evidence="1">
    <location>
        <begin position="20"/>
        <end position="42"/>
    </location>
</feature>
<keyword evidence="3" id="KW-1185">Reference proteome</keyword>
<dbReference type="InterPro" id="IPR013418">
    <property type="entry name" value="CRISPR-assoc_prot_Cas7/Csd2"/>
</dbReference>
<accession>A0ABW6V2G6</accession>
<evidence type="ECO:0000256" key="1">
    <source>
        <dbReference type="SAM" id="MobiDB-lite"/>
    </source>
</evidence>
<organism evidence="2 3">
    <name type="scientific">Microtetraspora fusca</name>
    <dbReference type="NCBI Taxonomy" id="1997"/>
    <lineage>
        <taxon>Bacteria</taxon>
        <taxon>Bacillati</taxon>
        <taxon>Actinomycetota</taxon>
        <taxon>Actinomycetes</taxon>
        <taxon>Streptosporangiales</taxon>
        <taxon>Streptosporangiaceae</taxon>
        <taxon>Microtetraspora</taxon>
    </lineage>
</organism>
<dbReference type="InterPro" id="IPR006482">
    <property type="entry name" value="Cas7_Csh2/Csh2"/>
</dbReference>
<dbReference type="Proteomes" id="UP001602119">
    <property type="component" value="Unassembled WGS sequence"/>
</dbReference>
<dbReference type="RefSeq" id="WP_387340964.1">
    <property type="nucleotide sequence ID" value="NZ_JBIAXI010000003.1"/>
</dbReference>
<dbReference type="NCBIfam" id="TIGR02589">
    <property type="entry name" value="cas_Csd2"/>
    <property type="match status" value="1"/>
</dbReference>
<dbReference type="EMBL" id="JBIAXI010000003">
    <property type="protein sequence ID" value="MFF4772553.1"/>
    <property type="molecule type" value="Genomic_DNA"/>
</dbReference>
<name>A0ABW6V2G6_MICFU</name>
<gene>
    <name evidence="2" type="primary">cas7c</name>
    <name evidence="2" type="ORF">ACFY05_06810</name>
</gene>
<sequence length="292" mass="32537">MSNHLDPAVRHDIVLLFDVTDGNPNGDPDAGNQPRTDDETGQGLVTDVALKRKIRDVVPDIKPGDERYGIFVEAGRALNPRIEEARAITKGTTEEQQRWLCDRYFDIRLFGAVLSTGKKEEGSKTAGAGQVRGPMQFTFARSLDPVLPSDHAITRVTPTKQEDIDSGKRTEMGSKWTLPYGLYRAHGFYSAGRAGKTGVTSEDLKTLWTALAMMFDHDRSAARGEMRLCGLYVYSHHDAFGAAPAASLTSRIRLERIDTEKPPRHFTDYRRTINDDDLPEGVTFWSGVDLWP</sequence>